<sequence>MLSTFPSSGYSDQVPPPPHLSPPQKTSNLDSLAKASHIVRTPGLSALEGNFDHLCNPDQMPSRSDPYPYSSGMGPSSPRASSQADGGSSVVRKQDHVHKGGEWRKNGSTPIGGSGYSNDSRASSVHHNDTFNPDPSSDVTTTSSAAAAGLYISAPLSPPVGYPMPGSGQQTMRAPTTTRAATPADDPRASVISSSSSGSSHAGSTKSCGSRPTPPQWAQPPKKTANRASSFDSGLDRGALERPPVREVAEHNPEQIKGPAGEWVEILRGEQGRIAIKSTSYQYEVLAWLPHFSINDITIVSRKNHVLHIVADQWDENDHAQWEIRLGDDAAMNTIRATFSGSELVITVARNAKLVPSNVSTRSNVTMRTASTRAPSLSATLGHHERSFSSPTASWSENDRRDLEARMSRGAERF</sequence>
<accession>A0AAD3YBS3</accession>
<name>A0AAD3YBS3_9TREE</name>
<evidence type="ECO:0008006" key="4">
    <source>
        <dbReference type="Google" id="ProtNLM"/>
    </source>
</evidence>
<keyword evidence="3" id="KW-1185">Reference proteome</keyword>
<evidence type="ECO:0000256" key="1">
    <source>
        <dbReference type="SAM" id="MobiDB-lite"/>
    </source>
</evidence>
<feature type="region of interest" description="Disordered" evidence="1">
    <location>
        <begin position="1"/>
        <end position="142"/>
    </location>
</feature>
<feature type="compositionally biased region" description="Polar residues" evidence="1">
    <location>
        <begin position="116"/>
        <end position="135"/>
    </location>
</feature>
<feature type="compositionally biased region" description="Polar residues" evidence="1">
    <location>
        <begin position="365"/>
        <end position="379"/>
    </location>
</feature>
<feature type="compositionally biased region" description="Basic and acidic residues" evidence="1">
    <location>
        <begin position="92"/>
        <end position="105"/>
    </location>
</feature>
<feature type="region of interest" description="Disordered" evidence="1">
    <location>
        <begin position="154"/>
        <end position="256"/>
    </location>
</feature>
<feature type="compositionally biased region" description="Low complexity" evidence="1">
    <location>
        <begin position="173"/>
        <end position="207"/>
    </location>
</feature>
<feature type="compositionally biased region" description="Low complexity" evidence="1">
    <location>
        <begin position="66"/>
        <end position="78"/>
    </location>
</feature>
<comment type="caution">
    <text evidence="2">The sequence shown here is derived from an EMBL/GenBank/DDBJ whole genome shotgun (WGS) entry which is preliminary data.</text>
</comment>
<feature type="compositionally biased region" description="Polar residues" evidence="1">
    <location>
        <begin position="1"/>
        <end position="11"/>
    </location>
</feature>
<evidence type="ECO:0000313" key="3">
    <source>
        <dbReference type="Proteomes" id="UP001222932"/>
    </source>
</evidence>
<feature type="region of interest" description="Disordered" evidence="1">
    <location>
        <begin position="365"/>
        <end position="401"/>
    </location>
</feature>
<dbReference type="Proteomes" id="UP001222932">
    <property type="component" value="Unassembled WGS sequence"/>
</dbReference>
<dbReference type="EMBL" id="BTCM01000004">
    <property type="protein sequence ID" value="GMK57306.1"/>
    <property type="molecule type" value="Genomic_DNA"/>
</dbReference>
<reference evidence="2" key="2">
    <citation type="submission" date="2023-06" db="EMBL/GenBank/DDBJ databases">
        <authorList>
            <person name="Kobayashi Y."/>
            <person name="Kayamori A."/>
            <person name="Aoki K."/>
            <person name="Shiwa Y."/>
            <person name="Fujita N."/>
            <person name="Sugita T."/>
            <person name="Iwasaki W."/>
            <person name="Tanaka N."/>
            <person name="Takashima M."/>
        </authorList>
    </citation>
    <scope>NUCLEOTIDE SEQUENCE</scope>
    <source>
        <strain evidence="2">HIS016</strain>
    </source>
</reference>
<dbReference type="CDD" id="cd06464">
    <property type="entry name" value="ACD_sHsps-like"/>
    <property type="match status" value="1"/>
</dbReference>
<dbReference type="SUPFAM" id="SSF49764">
    <property type="entry name" value="HSP20-like chaperones"/>
    <property type="match status" value="1"/>
</dbReference>
<protein>
    <recommendedName>
        <fullName evidence="4">SHSP domain-containing protein</fullName>
    </recommendedName>
</protein>
<reference evidence="2" key="1">
    <citation type="journal article" date="2023" name="BMC Genomics">
        <title>Chromosome-level genome assemblies of Cutaneotrichosporon spp. (Trichosporonales, Basidiomycota) reveal imbalanced evolution between nucleotide sequences and chromosome synteny.</title>
        <authorList>
            <person name="Kobayashi Y."/>
            <person name="Kayamori A."/>
            <person name="Aoki K."/>
            <person name="Shiwa Y."/>
            <person name="Matsutani M."/>
            <person name="Fujita N."/>
            <person name="Sugita T."/>
            <person name="Iwasaki W."/>
            <person name="Tanaka N."/>
            <person name="Takashima M."/>
        </authorList>
    </citation>
    <scope>NUCLEOTIDE SEQUENCE</scope>
    <source>
        <strain evidence="2">HIS016</strain>
    </source>
</reference>
<feature type="compositionally biased region" description="Basic and acidic residues" evidence="1">
    <location>
        <begin position="234"/>
        <end position="254"/>
    </location>
</feature>
<gene>
    <name evidence="2" type="ORF">CspeluHIS016_0401400</name>
</gene>
<proteinExistence type="predicted"/>
<evidence type="ECO:0000313" key="2">
    <source>
        <dbReference type="EMBL" id="GMK57306.1"/>
    </source>
</evidence>
<organism evidence="2 3">
    <name type="scientific">Cutaneotrichosporon spelunceum</name>
    <dbReference type="NCBI Taxonomy" id="1672016"/>
    <lineage>
        <taxon>Eukaryota</taxon>
        <taxon>Fungi</taxon>
        <taxon>Dikarya</taxon>
        <taxon>Basidiomycota</taxon>
        <taxon>Agaricomycotina</taxon>
        <taxon>Tremellomycetes</taxon>
        <taxon>Trichosporonales</taxon>
        <taxon>Trichosporonaceae</taxon>
        <taxon>Cutaneotrichosporon</taxon>
    </lineage>
</organism>
<dbReference type="InterPro" id="IPR008978">
    <property type="entry name" value="HSP20-like_chaperone"/>
</dbReference>
<dbReference type="AlphaFoldDB" id="A0AAD3YBS3"/>